<protein>
    <submittedName>
        <fullName evidence="2">Uncharacterized protein</fullName>
    </submittedName>
</protein>
<feature type="transmembrane region" description="Helical" evidence="1">
    <location>
        <begin position="68"/>
        <end position="86"/>
    </location>
</feature>
<name>A0A7T4R0X2_9GAMM</name>
<feature type="transmembrane region" description="Helical" evidence="1">
    <location>
        <begin position="12"/>
        <end position="30"/>
    </location>
</feature>
<feature type="transmembrane region" description="Helical" evidence="1">
    <location>
        <begin position="36"/>
        <end position="56"/>
    </location>
</feature>
<dbReference type="KEGG" id="snan:I6N98_18210"/>
<dbReference type="AlphaFoldDB" id="A0A7T4R0X2"/>
<dbReference type="EMBL" id="CP066167">
    <property type="protein sequence ID" value="QQD18242.1"/>
    <property type="molecule type" value="Genomic_DNA"/>
</dbReference>
<dbReference type="Proteomes" id="UP000596063">
    <property type="component" value="Chromosome"/>
</dbReference>
<keyword evidence="1" id="KW-1133">Transmembrane helix</keyword>
<gene>
    <name evidence="2" type="ORF">I6N98_18210</name>
</gene>
<organism evidence="2 3">
    <name type="scientific">Spongiibacter nanhainus</name>
    <dbReference type="NCBI Taxonomy" id="2794344"/>
    <lineage>
        <taxon>Bacteria</taxon>
        <taxon>Pseudomonadati</taxon>
        <taxon>Pseudomonadota</taxon>
        <taxon>Gammaproteobacteria</taxon>
        <taxon>Cellvibrionales</taxon>
        <taxon>Spongiibacteraceae</taxon>
        <taxon>Spongiibacter</taxon>
    </lineage>
</organism>
<dbReference type="RefSeq" id="WP_198569740.1">
    <property type="nucleotide sequence ID" value="NZ_CP066167.1"/>
</dbReference>
<keyword evidence="1" id="KW-0472">Membrane</keyword>
<evidence type="ECO:0000313" key="3">
    <source>
        <dbReference type="Proteomes" id="UP000596063"/>
    </source>
</evidence>
<evidence type="ECO:0000256" key="1">
    <source>
        <dbReference type="SAM" id="Phobius"/>
    </source>
</evidence>
<feature type="transmembrane region" description="Helical" evidence="1">
    <location>
        <begin position="98"/>
        <end position="118"/>
    </location>
</feature>
<evidence type="ECO:0000313" key="2">
    <source>
        <dbReference type="EMBL" id="QQD18242.1"/>
    </source>
</evidence>
<keyword evidence="3" id="KW-1185">Reference proteome</keyword>
<accession>A0A7T4R0X2</accession>
<reference evidence="2 3" key="1">
    <citation type="submission" date="2020-12" db="EMBL/GenBank/DDBJ databases">
        <authorList>
            <person name="Shan Y."/>
        </authorList>
    </citation>
    <scope>NUCLEOTIDE SEQUENCE [LARGE SCALE GENOMIC DNA]</scope>
    <source>
        <strain evidence="3">csc3.9</strain>
    </source>
</reference>
<sequence length="127" mass="14432">MERRQIRLLRGLVNVSLLSLIFGAILNLLSSLLGNYYALAVGTLVVLLTFYCYRRADAADSSSLTYSLWRNLPTLLFIVVPVLVYWYGSDASWTVTEILLLVQVATSYLLPILCLLYVERRLKKAQQ</sequence>
<keyword evidence="1" id="KW-0812">Transmembrane</keyword>
<proteinExistence type="predicted"/>